<name>A0A9P9HLJ9_FUSRE</name>
<evidence type="ECO:0000259" key="3">
    <source>
        <dbReference type="PROSITE" id="PS50102"/>
    </source>
</evidence>
<dbReference type="RefSeq" id="XP_046051585.1">
    <property type="nucleotide sequence ID" value="XM_046187328.1"/>
</dbReference>
<organism evidence="4 5">
    <name type="scientific">Fusarium redolens</name>
    <dbReference type="NCBI Taxonomy" id="48865"/>
    <lineage>
        <taxon>Eukaryota</taxon>
        <taxon>Fungi</taxon>
        <taxon>Dikarya</taxon>
        <taxon>Ascomycota</taxon>
        <taxon>Pezizomycotina</taxon>
        <taxon>Sordariomycetes</taxon>
        <taxon>Hypocreomycetidae</taxon>
        <taxon>Hypocreales</taxon>
        <taxon>Nectriaceae</taxon>
        <taxon>Fusarium</taxon>
        <taxon>Fusarium redolens species complex</taxon>
    </lineage>
</organism>
<proteinExistence type="predicted"/>
<dbReference type="PROSITE" id="PS50102">
    <property type="entry name" value="RRM"/>
    <property type="match status" value="1"/>
</dbReference>
<evidence type="ECO:0000256" key="2">
    <source>
        <dbReference type="PROSITE-ProRule" id="PRU00176"/>
    </source>
</evidence>
<dbReference type="Gene3D" id="3.30.70.330">
    <property type="match status" value="1"/>
</dbReference>
<dbReference type="InterPro" id="IPR012677">
    <property type="entry name" value="Nucleotide-bd_a/b_plait_sf"/>
</dbReference>
<dbReference type="AlphaFoldDB" id="A0A9P9HLJ9"/>
<accession>A0A9P9HLJ9</accession>
<dbReference type="InterPro" id="IPR000504">
    <property type="entry name" value="RRM_dom"/>
</dbReference>
<dbReference type="Pfam" id="PF00076">
    <property type="entry name" value="RRM_1"/>
    <property type="match status" value="1"/>
</dbReference>
<keyword evidence="5" id="KW-1185">Reference proteome</keyword>
<dbReference type="GO" id="GO:0003723">
    <property type="term" value="F:RNA binding"/>
    <property type="evidence" value="ECO:0007669"/>
    <property type="project" value="UniProtKB-UniRule"/>
</dbReference>
<feature type="non-terminal residue" evidence="4">
    <location>
        <position position="1"/>
    </location>
</feature>
<dbReference type="SMART" id="SM00360">
    <property type="entry name" value="RRM"/>
    <property type="match status" value="1"/>
</dbReference>
<dbReference type="SUPFAM" id="SSF54928">
    <property type="entry name" value="RNA-binding domain, RBD"/>
    <property type="match status" value="1"/>
</dbReference>
<dbReference type="Proteomes" id="UP000720189">
    <property type="component" value="Unassembled WGS sequence"/>
</dbReference>
<gene>
    <name evidence="4" type="ORF">BKA55DRAFT_507188</name>
</gene>
<reference evidence="4" key="1">
    <citation type="journal article" date="2021" name="Nat. Commun.">
        <title>Genetic determinants of endophytism in the Arabidopsis root mycobiome.</title>
        <authorList>
            <person name="Mesny F."/>
            <person name="Miyauchi S."/>
            <person name="Thiergart T."/>
            <person name="Pickel B."/>
            <person name="Atanasova L."/>
            <person name="Karlsson M."/>
            <person name="Huettel B."/>
            <person name="Barry K.W."/>
            <person name="Haridas S."/>
            <person name="Chen C."/>
            <person name="Bauer D."/>
            <person name="Andreopoulos W."/>
            <person name="Pangilinan J."/>
            <person name="LaButti K."/>
            <person name="Riley R."/>
            <person name="Lipzen A."/>
            <person name="Clum A."/>
            <person name="Drula E."/>
            <person name="Henrissat B."/>
            <person name="Kohler A."/>
            <person name="Grigoriev I.V."/>
            <person name="Martin F.M."/>
            <person name="Hacquard S."/>
        </authorList>
    </citation>
    <scope>NUCLEOTIDE SEQUENCE</scope>
    <source>
        <strain evidence="4">MPI-CAGE-AT-0023</strain>
    </source>
</reference>
<evidence type="ECO:0000256" key="1">
    <source>
        <dbReference type="ARBA" id="ARBA00022884"/>
    </source>
</evidence>
<dbReference type="EMBL" id="JAGMUX010000005">
    <property type="protein sequence ID" value="KAH7258877.1"/>
    <property type="molecule type" value="Genomic_DNA"/>
</dbReference>
<evidence type="ECO:0000313" key="5">
    <source>
        <dbReference type="Proteomes" id="UP000720189"/>
    </source>
</evidence>
<keyword evidence="1 2" id="KW-0694">RNA-binding</keyword>
<feature type="domain" description="RRM" evidence="3">
    <location>
        <begin position="1"/>
        <end position="75"/>
    </location>
</feature>
<dbReference type="InterPro" id="IPR035979">
    <property type="entry name" value="RBD_domain_sf"/>
</dbReference>
<evidence type="ECO:0000313" key="4">
    <source>
        <dbReference type="EMBL" id="KAH7258877.1"/>
    </source>
</evidence>
<dbReference type="PANTHER" id="PTHR48027">
    <property type="entry name" value="HETEROGENEOUS NUCLEAR RIBONUCLEOPROTEIN 87F-RELATED"/>
    <property type="match status" value="1"/>
</dbReference>
<comment type="caution">
    <text evidence="4">The sequence shown here is derived from an EMBL/GenBank/DDBJ whole genome shotgun (WGS) entry which is preliminary data.</text>
</comment>
<dbReference type="OrthoDB" id="439808at2759"/>
<dbReference type="GeneID" id="70217282"/>
<protein>
    <recommendedName>
        <fullName evidence="3">RRM domain-containing protein</fullName>
    </recommendedName>
</protein>
<sequence>IRNLSWNTTDDSLRTRFSDYGNILDSAIMRDRDTGRSRGFGFVTFSSSTKASNAIGAMNEQNIDGNQVKVNMASARPTGNSGGGYGGGGYGKGYGQGGYSGGYSNGGYGGGGSI</sequence>
<dbReference type="InterPro" id="IPR052462">
    <property type="entry name" value="SLIRP/GR-RBP-like"/>
</dbReference>